<protein>
    <submittedName>
        <fullName evidence="6">Aldehyde dehydrogenase</fullName>
    </submittedName>
</protein>
<comment type="caution">
    <text evidence="6">The sequence shown here is derived from an EMBL/GenBank/DDBJ whole genome shotgun (WGS) entry which is preliminary data.</text>
</comment>
<evidence type="ECO:0000256" key="5">
    <source>
        <dbReference type="SAM" id="MobiDB-lite"/>
    </source>
</evidence>
<accession>A0A167PWT7</accession>
<evidence type="ECO:0000313" key="7">
    <source>
        <dbReference type="Proteomes" id="UP000076874"/>
    </source>
</evidence>
<feature type="region of interest" description="Disordered" evidence="5">
    <location>
        <begin position="72"/>
        <end position="142"/>
    </location>
</feature>
<evidence type="ECO:0000256" key="4">
    <source>
        <dbReference type="ARBA" id="ARBA00023242"/>
    </source>
</evidence>
<keyword evidence="4" id="KW-0539">Nucleus</keyword>
<dbReference type="GO" id="GO:0005634">
    <property type="term" value="C:nucleus"/>
    <property type="evidence" value="ECO:0007669"/>
    <property type="project" value="UniProtKB-SubCell"/>
</dbReference>
<keyword evidence="3" id="KW-0238">DNA-binding</keyword>
<dbReference type="OrthoDB" id="3364175at2759"/>
<comment type="subcellular location">
    <subcellularLocation>
        <location evidence="1">Nucleus</location>
    </subcellularLocation>
</comment>
<name>A0A167PWT7_9HYPO</name>
<keyword evidence="7" id="KW-1185">Reference proteome</keyword>
<organism evidence="6 7">
    <name type="scientific">Niveomyces insectorum RCEF 264</name>
    <dbReference type="NCBI Taxonomy" id="1081102"/>
    <lineage>
        <taxon>Eukaryota</taxon>
        <taxon>Fungi</taxon>
        <taxon>Dikarya</taxon>
        <taxon>Ascomycota</taxon>
        <taxon>Pezizomycotina</taxon>
        <taxon>Sordariomycetes</taxon>
        <taxon>Hypocreomycetidae</taxon>
        <taxon>Hypocreales</taxon>
        <taxon>Cordycipitaceae</taxon>
        <taxon>Niveomyces</taxon>
    </lineage>
</organism>
<dbReference type="AlphaFoldDB" id="A0A167PWT7"/>
<feature type="compositionally biased region" description="Pro residues" evidence="5">
    <location>
        <begin position="208"/>
        <end position="217"/>
    </location>
</feature>
<proteinExistence type="predicted"/>
<dbReference type="GO" id="GO:0046872">
    <property type="term" value="F:metal ion binding"/>
    <property type="evidence" value="ECO:0007669"/>
    <property type="project" value="UniProtKB-KW"/>
</dbReference>
<gene>
    <name evidence="6" type="ORF">SPI_07487</name>
</gene>
<dbReference type="GO" id="GO:0003677">
    <property type="term" value="F:DNA binding"/>
    <property type="evidence" value="ECO:0007669"/>
    <property type="project" value="UniProtKB-KW"/>
</dbReference>
<dbReference type="PANTHER" id="PTHR46910">
    <property type="entry name" value="TRANSCRIPTION FACTOR PDR1"/>
    <property type="match status" value="1"/>
</dbReference>
<evidence type="ECO:0000256" key="2">
    <source>
        <dbReference type="ARBA" id="ARBA00022723"/>
    </source>
</evidence>
<feature type="compositionally biased region" description="Low complexity" evidence="5">
    <location>
        <begin position="109"/>
        <end position="125"/>
    </location>
</feature>
<dbReference type="Proteomes" id="UP000076874">
    <property type="component" value="Unassembled WGS sequence"/>
</dbReference>
<evidence type="ECO:0000313" key="6">
    <source>
        <dbReference type="EMBL" id="OAA57106.1"/>
    </source>
</evidence>
<feature type="region of interest" description="Disordered" evidence="5">
    <location>
        <begin position="193"/>
        <end position="234"/>
    </location>
</feature>
<keyword evidence="2" id="KW-0479">Metal-binding</keyword>
<dbReference type="PANTHER" id="PTHR46910:SF3">
    <property type="entry name" value="HALOTOLERANCE PROTEIN 9-RELATED"/>
    <property type="match status" value="1"/>
</dbReference>
<dbReference type="EMBL" id="AZHD01000015">
    <property type="protein sequence ID" value="OAA57106.1"/>
    <property type="molecule type" value="Genomic_DNA"/>
</dbReference>
<dbReference type="InterPro" id="IPR050987">
    <property type="entry name" value="AtrR-like"/>
</dbReference>
<reference evidence="6 7" key="1">
    <citation type="journal article" date="2016" name="Genome Biol. Evol.">
        <title>Divergent and convergent evolution of fungal pathogenicity.</title>
        <authorList>
            <person name="Shang Y."/>
            <person name="Xiao G."/>
            <person name="Zheng P."/>
            <person name="Cen K."/>
            <person name="Zhan S."/>
            <person name="Wang C."/>
        </authorList>
    </citation>
    <scope>NUCLEOTIDE SEQUENCE [LARGE SCALE GENOMIC DNA]</scope>
    <source>
        <strain evidence="6 7">RCEF 264</strain>
    </source>
</reference>
<dbReference type="CDD" id="cd12148">
    <property type="entry name" value="fungal_TF_MHR"/>
    <property type="match status" value="1"/>
</dbReference>
<sequence length="669" mass="73783">MQEPQNKVPGPCQFCASIGAACHLDPSRRRQRPYYHVSEEEFRYMTKALEHFLPNVELNLHSLREIVQSFDATVSESRPESGSEPGSGSGPTASTAVPQLLPTGASELSYVPSSSDTSSDSAVVVTRDDSRTTPASTTDTMKSDETVVSIEEIDELHGELGWLRVDSKGTYRHVGADSGYGFHAAVRSLRQRRGSSETSRCDLVPPFTVAPPLPPSTPDSSAGVPSPHFPSQRPAHNARRMQIFLPRRDLCNRCVSRFFRDIQSIYWFWSAERFYAMLDRLYAGDPASATPSMLCSLYAILALTCESEAQAAMGELDPAAAAAQPKRWFLHSVTKRIQTVSMFSNTAYVYIALCYGNPPAISEEHAASKLQDLSEQILSPGSYMPLDYLTVSGELVQIKRHLSKLLYARAAPAMSPSATASRPSITAVTDVLSTLRNWYSAIPPHLRDVSQAASFHQRSVSVLHLRYWSAMIFATRPFLLYSVLHADSLAMLPVQKRASFEDFCGICIDAAKSSLAVIEIMRDAGLLSSLVTLDTSCILEVLQVLLLALSRGQTERADDVRACLHMLQGMEQIFWTQHVLTEVMVQMDENGLLNGDRGFSPQGDTPGNFFLDIGQQQQQQDSVISGVMEAYFSDLHDPFFVLQEESASMSMIGSHYQDTMAQQACTLSM</sequence>
<dbReference type="PROSITE" id="PS51257">
    <property type="entry name" value="PROKAR_LIPOPROTEIN"/>
    <property type="match status" value="1"/>
</dbReference>
<dbReference type="GO" id="GO:0003700">
    <property type="term" value="F:DNA-binding transcription factor activity"/>
    <property type="evidence" value="ECO:0007669"/>
    <property type="project" value="InterPro"/>
</dbReference>
<evidence type="ECO:0000256" key="1">
    <source>
        <dbReference type="ARBA" id="ARBA00004123"/>
    </source>
</evidence>
<dbReference type="STRING" id="1081102.A0A167PWT7"/>
<evidence type="ECO:0000256" key="3">
    <source>
        <dbReference type="ARBA" id="ARBA00023125"/>
    </source>
</evidence>